<feature type="region of interest" description="Disordered" evidence="1">
    <location>
        <begin position="23"/>
        <end position="47"/>
    </location>
</feature>
<evidence type="ECO:0000256" key="1">
    <source>
        <dbReference type="SAM" id="MobiDB-lite"/>
    </source>
</evidence>
<dbReference type="EMBL" id="JBEZAE010000009">
    <property type="protein sequence ID" value="MEU7071700.1"/>
    <property type="molecule type" value="Genomic_DNA"/>
</dbReference>
<dbReference type="RefSeq" id="WP_358471073.1">
    <property type="nucleotide sequence ID" value="NZ_JBEZAE010000009.1"/>
</dbReference>
<accession>A0ABV3CC86</accession>
<comment type="caution">
    <text evidence="2">The sequence shown here is derived from an EMBL/GenBank/DDBJ whole genome shotgun (WGS) entry which is preliminary data.</text>
</comment>
<proteinExistence type="predicted"/>
<gene>
    <name evidence="2" type="ORF">AB0A88_16355</name>
</gene>
<sequence length="60" mass="6521">MAAETERGLEQRQIEASSYARMLQPGEKPQRCCSLPGKVPTKARRPVASLPAQWATALPG</sequence>
<dbReference type="Proteomes" id="UP001551329">
    <property type="component" value="Unassembled WGS sequence"/>
</dbReference>
<evidence type="ECO:0000313" key="2">
    <source>
        <dbReference type="EMBL" id="MEU7071700.1"/>
    </source>
</evidence>
<keyword evidence="3" id="KW-1185">Reference proteome</keyword>
<evidence type="ECO:0000313" key="3">
    <source>
        <dbReference type="Proteomes" id="UP001551329"/>
    </source>
</evidence>
<organism evidence="2 3">
    <name type="scientific">Streptomyces narbonensis</name>
    <dbReference type="NCBI Taxonomy" id="67333"/>
    <lineage>
        <taxon>Bacteria</taxon>
        <taxon>Bacillati</taxon>
        <taxon>Actinomycetota</taxon>
        <taxon>Actinomycetes</taxon>
        <taxon>Kitasatosporales</taxon>
        <taxon>Streptomycetaceae</taxon>
        <taxon>Streptomyces</taxon>
    </lineage>
</organism>
<name>A0ABV3CC86_9ACTN</name>
<reference evidence="2 3" key="1">
    <citation type="submission" date="2024-06" db="EMBL/GenBank/DDBJ databases">
        <title>The Natural Products Discovery Center: Release of the First 8490 Sequenced Strains for Exploring Actinobacteria Biosynthetic Diversity.</title>
        <authorList>
            <person name="Kalkreuter E."/>
            <person name="Kautsar S.A."/>
            <person name="Yang D."/>
            <person name="Bader C.D."/>
            <person name="Teijaro C.N."/>
            <person name="Fluegel L."/>
            <person name="Davis C.M."/>
            <person name="Simpson J.R."/>
            <person name="Lauterbach L."/>
            <person name="Steele A.D."/>
            <person name="Gui C."/>
            <person name="Meng S."/>
            <person name="Li G."/>
            <person name="Viehrig K."/>
            <person name="Ye F."/>
            <person name="Su P."/>
            <person name="Kiefer A.F."/>
            <person name="Nichols A."/>
            <person name="Cepeda A.J."/>
            <person name="Yan W."/>
            <person name="Fan B."/>
            <person name="Jiang Y."/>
            <person name="Adhikari A."/>
            <person name="Zheng C.-J."/>
            <person name="Schuster L."/>
            <person name="Cowan T.M."/>
            <person name="Smanski M.J."/>
            <person name="Chevrette M.G."/>
            <person name="De Carvalho L.P.S."/>
            <person name="Shen B."/>
        </authorList>
    </citation>
    <scope>NUCLEOTIDE SEQUENCE [LARGE SCALE GENOMIC DNA]</scope>
    <source>
        <strain evidence="2 3">NPDC045974</strain>
    </source>
</reference>
<protein>
    <submittedName>
        <fullName evidence="2">Uncharacterized protein</fullName>
    </submittedName>
</protein>